<keyword evidence="2" id="KW-0479">Metal-binding</keyword>
<evidence type="ECO:0000256" key="1">
    <source>
        <dbReference type="ARBA" id="ARBA00005896"/>
    </source>
</evidence>
<dbReference type="GO" id="GO:0046872">
    <property type="term" value="F:metal ion binding"/>
    <property type="evidence" value="ECO:0007669"/>
    <property type="project" value="UniProtKB-KW"/>
</dbReference>
<evidence type="ECO:0000313" key="7">
    <source>
        <dbReference type="EMBL" id="CUS54678.1"/>
    </source>
</evidence>
<dbReference type="EMBL" id="CZRL01000104">
    <property type="protein sequence ID" value="CUS54678.1"/>
    <property type="molecule type" value="Genomic_DNA"/>
</dbReference>
<dbReference type="GO" id="GO:0000908">
    <property type="term" value="F:taurine dioxygenase activity"/>
    <property type="evidence" value="ECO:0007669"/>
    <property type="project" value="UniProtKB-EC"/>
</dbReference>
<evidence type="ECO:0000256" key="5">
    <source>
        <dbReference type="ARBA" id="ARBA00023004"/>
    </source>
</evidence>
<dbReference type="Pfam" id="PF02668">
    <property type="entry name" value="TauD"/>
    <property type="match status" value="1"/>
</dbReference>
<dbReference type="AlphaFoldDB" id="A0A170PS76"/>
<evidence type="ECO:0000256" key="3">
    <source>
        <dbReference type="ARBA" id="ARBA00022964"/>
    </source>
</evidence>
<dbReference type="PANTHER" id="PTHR30468">
    <property type="entry name" value="ALPHA-KETOGLUTARATE-DEPENDENT SULFONATE DIOXYGENASE"/>
    <property type="match status" value="1"/>
</dbReference>
<dbReference type="GO" id="GO:0005737">
    <property type="term" value="C:cytoplasm"/>
    <property type="evidence" value="ECO:0007669"/>
    <property type="project" value="TreeGrafter"/>
</dbReference>
<keyword evidence="4 7" id="KW-0560">Oxidoreductase</keyword>
<dbReference type="InterPro" id="IPR042098">
    <property type="entry name" value="TauD-like_sf"/>
</dbReference>
<feature type="domain" description="TauD/TfdA-like" evidence="6">
    <location>
        <begin position="9"/>
        <end position="271"/>
    </location>
</feature>
<gene>
    <name evidence="7" type="ORF">MGWOODY_XGa911</name>
</gene>
<dbReference type="EC" id="1.14.11.17" evidence="7"/>
<accession>A0A170PS76</accession>
<sequence>MSDYQHIRVEPISTALGAVIHGIDCRSDLPNPVVDEIRKAWLQHLVVFFQEQDLEPGEQLAFARQFGLPVKYPMIEGMSEFPEVVQVVKLPHEKNNFGGIWHSDTTYLEQPPIGALLFAQEVPEVGGDTLFANMYLAYETLSSGLKTMLGKLIVVQSSAKTGASRSREDRLSDASAVAEQVLEAEHPAVQTHPETGRKVLFVNYGHSTRFKDMTEAESKPLLDYLFAHQTRPEFTCRFQWGVGSMAMWDNRCTQHNPINDYHGFKRVMHRISIN</sequence>
<evidence type="ECO:0000256" key="4">
    <source>
        <dbReference type="ARBA" id="ARBA00023002"/>
    </source>
</evidence>
<evidence type="ECO:0000256" key="2">
    <source>
        <dbReference type="ARBA" id="ARBA00022723"/>
    </source>
</evidence>
<reference evidence="7" key="1">
    <citation type="submission" date="2015-10" db="EMBL/GenBank/DDBJ databases">
        <authorList>
            <person name="Gilbert D.G."/>
        </authorList>
    </citation>
    <scope>NUCLEOTIDE SEQUENCE</scope>
</reference>
<dbReference type="SUPFAM" id="SSF51197">
    <property type="entry name" value="Clavaminate synthase-like"/>
    <property type="match status" value="1"/>
</dbReference>
<comment type="similarity">
    <text evidence="1">Belongs to the TfdA dioxygenase family.</text>
</comment>
<dbReference type="PANTHER" id="PTHR30468:SF1">
    <property type="entry name" value="ALPHA-KETOGLUTARATE-DEPENDENT SULFONATE DIOXYGENASE"/>
    <property type="match status" value="1"/>
</dbReference>
<keyword evidence="5" id="KW-0408">Iron</keyword>
<dbReference type="InterPro" id="IPR003819">
    <property type="entry name" value="TauD/TfdA-like"/>
</dbReference>
<keyword evidence="3 7" id="KW-0223">Dioxygenase</keyword>
<evidence type="ECO:0000259" key="6">
    <source>
        <dbReference type="Pfam" id="PF02668"/>
    </source>
</evidence>
<organism evidence="7">
    <name type="scientific">hydrothermal vent metagenome</name>
    <dbReference type="NCBI Taxonomy" id="652676"/>
    <lineage>
        <taxon>unclassified sequences</taxon>
        <taxon>metagenomes</taxon>
        <taxon>ecological metagenomes</taxon>
    </lineage>
</organism>
<proteinExistence type="inferred from homology"/>
<protein>
    <submittedName>
        <fullName evidence="7">Alpha-ketoglutarate-dependent taurine dioxygenase</fullName>
        <ecNumber evidence="7">1.14.11.17</ecNumber>
    </submittedName>
</protein>
<dbReference type="InterPro" id="IPR051323">
    <property type="entry name" value="AtsK-like"/>
</dbReference>
<name>A0A170PS76_9ZZZZ</name>
<dbReference type="Gene3D" id="3.60.130.10">
    <property type="entry name" value="Clavaminate synthase-like"/>
    <property type="match status" value="1"/>
</dbReference>